<evidence type="ECO:0000313" key="4">
    <source>
        <dbReference type="Proteomes" id="UP001186944"/>
    </source>
</evidence>
<keyword evidence="1" id="KW-0479">Metal-binding</keyword>
<evidence type="ECO:0000256" key="1">
    <source>
        <dbReference type="PROSITE-ProRule" id="PRU00042"/>
    </source>
</evidence>
<gene>
    <name evidence="3" type="ORF">FSP39_024215</name>
</gene>
<dbReference type="Proteomes" id="UP001186944">
    <property type="component" value="Unassembled WGS sequence"/>
</dbReference>
<reference evidence="3" key="1">
    <citation type="submission" date="2019-08" db="EMBL/GenBank/DDBJ databases">
        <title>The improved chromosome-level genome for the pearl oyster Pinctada fucata martensii using PacBio sequencing and Hi-C.</title>
        <authorList>
            <person name="Zheng Z."/>
        </authorList>
    </citation>
    <scope>NUCLEOTIDE SEQUENCE</scope>
    <source>
        <strain evidence="3">ZZ-2019</strain>
        <tissue evidence="3">Adductor muscle</tissue>
    </source>
</reference>
<dbReference type="AlphaFoldDB" id="A0AA88XIL5"/>
<keyword evidence="4" id="KW-1185">Reference proteome</keyword>
<keyword evidence="1" id="KW-0862">Zinc</keyword>
<feature type="domain" description="C2H2-type" evidence="2">
    <location>
        <begin position="756"/>
        <end position="787"/>
    </location>
</feature>
<organism evidence="3 4">
    <name type="scientific">Pinctada imbricata</name>
    <name type="common">Atlantic pearl-oyster</name>
    <name type="synonym">Pinctada martensii</name>
    <dbReference type="NCBI Taxonomy" id="66713"/>
    <lineage>
        <taxon>Eukaryota</taxon>
        <taxon>Metazoa</taxon>
        <taxon>Spiralia</taxon>
        <taxon>Lophotrochozoa</taxon>
        <taxon>Mollusca</taxon>
        <taxon>Bivalvia</taxon>
        <taxon>Autobranchia</taxon>
        <taxon>Pteriomorphia</taxon>
        <taxon>Pterioida</taxon>
        <taxon>Pterioidea</taxon>
        <taxon>Pteriidae</taxon>
        <taxon>Pinctada</taxon>
    </lineage>
</organism>
<dbReference type="InterPro" id="IPR013087">
    <property type="entry name" value="Znf_C2H2_type"/>
</dbReference>
<dbReference type="PROSITE" id="PS50157">
    <property type="entry name" value="ZINC_FINGER_C2H2_2"/>
    <property type="match status" value="1"/>
</dbReference>
<sequence>MFDLLLSFIFASGSEMFCRGICKRCQTKHRQNVQQSIRVKFKEELDDGSQYLSSQDWFEAQRTPREKLNAAMKLLSEKFEPLQSQLTRPFESLGKSMKSYYLKKADECVHMVLGIIAPDQESVILSALQSKTMKAETDITTLTAETDMTTKSIISAYHNAADGRTQTQILSLIANDHTKTKLQELIPGISTFKIDNARKHALVQGPGLILSQPKVYRIKLTKPKLNHFIEFILNPTYSSIVGFGQTTLRLSSNAKIEVPKIIRNVISSRIINTYTAYCLENDFPCFSRASLYRILKVCYASKQKALQGLDNITASGLNAVDILHKIVSKLEAYGITQGESKNLNDILHLVNQFLKFEYKMHLCKLDGCVDHCTVFGLSDPLEPKFSSACSHTHEITCDKCSMVESSIHIIREKMHSVFVHVPDSIQEELTHDIDVAEKDLLDWKKHIMRTLHQDKAKTEVLQSMNSDQGLIIMDWAMKYLPFQFRETQSDFFGKRGMSWHVSCLVTKSSNEDEDLDLQSYIHIFENGSQVWFSVANILLHLFDHLSVSKPELKEVFLKSDNAACYHCSNLLGFLQQNNSMFPIQVKQYNFSEPQSGKDLYDSKTGSCRLHMLKHTNEGNNILSPQDMKMALESHGGVKGTQASVVTVPNETEAKTRYKIPQITTLNNFTFTEEGIVAIKAYSIGEGQIIGNTNDINLSIEKVRKMQVLQPFCEGAQLKGKVSLPKRTQDTTALEQDQQEAIDSSMETNCEENCAYFSCPDRSCNKTFAKSCNLERHIQVGTHTYENTMPGMDMAITIYAEKTETMKQYQNSILVENQQCYSSIDQEDDKKGWALKSKRQASRFSPKVKDYIKSVCVSCEKSGNRPDVFALSEELKKVTDENGQKLFKQCEWLSPNQIRGCISQFLTKMKKGPSEPKKSKVCAEEISKTEVDDDALLEVVEMLNESELGENVCGLVSEVFSVIGT</sequence>
<keyword evidence="1" id="KW-0863">Zinc-finger</keyword>
<dbReference type="EMBL" id="VSWD01000014">
    <property type="protein sequence ID" value="KAK3083496.1"/>
    <property type="molecule type" value="Genomic_DNA"/>
</dbReference>
<evidence type="ECO:0000313" key="3">
    <source>
        <dbReference type="EMBL" id="KAK3083496.1"/>
    </source>
</evidence>
<dbReference type="PANTHER" id="PTHR33845">
    <property type="entry name" value="C2H2-TYPE DOMAIN-CONTAINING PROTEIN"/>
    <property type="match status" value="1"/>
</dbReference>
<accession>A0AA88XIL5</accession>
<name>A0AA88XIL5_PINIB</name>
<evidence type="ECO:0000259" key="2">
    <source>
        <dbReference type="PROSITE" id="PS50157"/>
    </source>
</evidence>
<proteinExistence type="predicted"/>
<dbReference type="PROSITE" id="PS00028">
    <property type="entry name" value="ZINC_FINGER_C2H2_1"/>
    <property type="match status" value="1"/>
</dbReference>
<protein>
    <recommendedName>
        <fullName evidence="2">C2H2-type domain-containing protein</fullName>
    </recommendedName>
</protein>
<comment type="caution">
    <text evidence="3">The sequence shown here is derived from an EMBL/GenBank/DDBJ whole genome shotgun (WGS) entry which is preliminary data.</text>
</comment>
<dbReference type="PANTHER" id="PTHR33845:SF1">
    <property type="entry name" value="C2H2-TYPE DOMAIN-CONTAINING PROTEIN"/>
    <property type="match status" value="1"/>
</dbReference>
<dbReference type="GO" id="GO:0008270">
    <property type="term" value="F:zinc ion binding"/>
    <property type="evidence" value="ECO:0007669"/>
    <property type="project" value="UniProtKB-KW"/>
</dbReference>